<feature type="region of interest" description="Disordered" evidence="1">
    <location>
        <begin position="53"/>
        <end position="76"/>
    </location>
</feature>
<dbReference type="EMBL" id="NMUH01010584">
    <property type="protein sequence ID" value="MQM21088.1"/>
    <property type="molecule type" value="Genomic_DNA"/>
</dbReference>
<dbReference type="OrthoDB" id="1869053at2759"/>
<protein>
    <submittedName>
        <fullName evidence="2">Uncharacterized protein</fullName>
    </submittedName>
</protein>
<reference evidence="2" key="1">
    <citation type="submission" date="2017-07" db="EMBL/GenBank/DDBJ databases">
        <title>Taro Niue Genome Assembly and Annotation.</title>
        <authorList>
            <person name="Atibalentja N."/>
            <person name="Keating K."/>
            <person name="Fields C.J."/>
        </authorList>
    </citation>
    <scope>NUCLEOTIDE SEQUENCE</scope>
    <source>
        <strain evidence="2">Niue_2</strain>
        <tissue evidence="2">Leaf</tissue>
    </source>
</reference>
<dbReference type="AlphaFoldDB" id="A0A843XMP8"/>
<keyword evidence="3" id="KW-1185">Reference proteome</keyword>
<proteinExistence type="predicted"/>
<evidence type="ECO:0000313" key="3">
    <source>
        <dbReference type="Proteomes" id="UP000652761"/>
    </source>
</evidence>
<gene>
    <name evidence="2" type="ORF">Taro_054120</name>
</gene>
<organism evidence="2 3">
    <name type="scientific">Colocasia esculenta</name>
    <name type="common">Wild taro</name>
    <name type="synonym">Arum esculentum</name>
    <dbReference type="NCBI Taxonomy" id="4460"/>
    <lineage>
        <taxon>Eukaryota</taxon>
        <taxon>Viridiplantae</taxon>
        <taxon>Streptophyta</taxon>
        <taxon>Embryophyta</taxon>
        <taxon>Tracheophyta</taxon>
        <taxon>Spermatophyta</taxon>
        <taxon>Magnoliopsida</taxon>
        <taxon>Liliopsida</taxon>
        <taxon>Araceae</taxon>
        <taxon>Aroideae</taxon>
        <taxon>Colocasieae</taxon>
        <taxon>Colocasia</taxon>
    </lineage>
</organism>
<dbReference type="Proteomes" id="UP000652761">
    <property type="component" value="Unassembled WGS sequence"/>
</dbReference>
<comment type="caution">
    <text evidence="2">The sequence shown here is derived from an EMBL/GenBank/DDBJ whole genome shotgun (WGS) entry which is preliminary data.</text>
</comment>
<dbReference type="PANTHER" id="PTHR36032:SF1">
    <property type="entry name" value="PHOSPHOPANTOTHENATE--CYSTEINE LIGASE 2"/>
    <property type="match status" value="1"/>
</dbReference>
<name>A0A843XMP8_COLES</name>
<accession>A0A843XMP8</accession>
<evidence type="ECO:0000313" key="2">
    <source>
        <dbReference type="EMBL" id="MQM21088.1"/>
    </source>
</evidence>
<evidence type="ECO:0000256" key="1">
    <source>
        <dbReference type="SAM" id="MobiDB-lite"/>
    </source>
</evidence>
<dbReference type="PANTHER" id="PTHR36032">
    <property type="entry name" value="PHOSPHOPANTOTHENATE--CYSTEINE LIGASE 2"/>
    <property type="match status" value="1"/>
</dbReference>
<sequence>MRGSQAWARVELVKFFVEPNSSLQDGVKVRLNSSSDSVFPSSDRFEKVNYAYGNDGEKNQAHGRTSVIDNGEVGNDKGQNENPYYGMISINGCSYSEAAQLLNDRWAAAMHSYNDPSVDSSERPVMYSGASGSSWGHLKLPHQMDFLAELRRAIHSAEATKGHLGGDRARANRPVCFLARKPPHPPTIRRNSSEELLPMALQTALGFRLPMLKGDFFPPTGFAGVLPFFSASPRKPGNLVLSSATYSKSRLLSPQMVYSLSPPL</sequence>